<evidence type="ECO:0000313" key="2">
    <source>
        <dbReference type="Proteomes" id="UP001367508"/>
    </source>
</evidence>
<protein>
    <submittedName>
        <fullName evidence="1">Uncharacterized protein</fullName>
    </submittedName>
</protein>
<evidence type="ECO:0000313" key="1">
    <source>
        <dbReference type="EMBL" id="KAK7338290.1"/>
    </source>
</evidence>
<sequence length="124" mass="13648">MSNRPKASMTWGRSLSVVGLQWQGSGWRIKLWPKKWLGAKAGTRVDGDSFSRKSEIDVGEGIDITRKGRVPERGKSWRRPGESFLEAGEHGVEAPRLEDLMGEGTGLSVVLHHLGVGVREEGEV</sequence>
<organism evidence="1 2">
    <name type="scientific">Canavalia gladiata</name>
    <name type="common">Sword bean</name>
    <name type="synonym">Dolichos gladiatus</name>
    <dbReference type="NCBI Taxonomy" id="3824"/>
    <lineage>
        <taxon>Eukaryota</taxon>
        <taxon>Viridiplantae</taxon>
        <taxon>Streptophyta</taxon>
        <taxon>Embryophyta</taxon>
        <taxon>Tracheophyta</taxon>
        <taxon>Spermatophyta</taxon>
        <taxon>Magnoliopsida</taxon>
        <taxon>eudicotyledons</taxon>
        <taxon>Gunneridae</taxon>
        <taxon>Pentapetalae</taxon>
        <taxon>rosids</taxon>
        <taxon>fabids</taxon>
        <taxon>Fabales</taxon>
        <taxon>Fabaceae</taxon>
        <taxon>Papilionoideae</taxon>
        <taxon>50 kb inversion clade</taxon>
        <taxon>NPAAA clade</taxon>
        <taxon>indigoferoid/millettioid clade</taxon>
        <taxon>Phaseoleae</taxon>
        <taxon>Canavalia</taxon>
    </lineage>
</organism>
<dbReference type="Proteomes" id="UP001367508">
    <property type="component" value="Unassembled WGS sequence"/>
</dbReference>
<gene>
    <name evidence="1" type="ORF">VNO77_18895</name>
</gene>
<dbReference type="AlphaFoldDB" id="A0AAN9LLI7"/>
<accession>A0AAN9LLI7</accession>
<name>A0AAN9LLI7_CANGL</name>
<reference evidence="1 2" key="1">
    <citation type="submission" date="2024-01" db="EMBL/GenBank/DDBJ databases">
        <title>The genomes of 5 underutilized Papilionoideae crops provide insights into root nodulation and disease resistanc.</title>
        <authorList>
            <person name="Jiang F."/>
        </authorList>
    </citation>
    <scope>NUCLEOTIDE SEQUENCE [LARGE SCALE GENOMIC DNA]</scope>
    <source>
        <strain evidence="1">LVBAO_FW01</strain>
        <tissue evidence="1">Leaves</tissue>
    </source>
</reference>
<proteinExistence type="predicted"/>
<comment type="caution">
    <text evidence="1">The sequence shown here is derived from an EMBL/GenBank/DDBJ whole genome shotgun (WGS) entry which is preliminary data.</text>
</comment>
<dbReference type="EMBL" id="JAYMYQ010000004">
    <property type="protein sequence ID" value="KAK7338290.1"/>
    <property type="molecule type" value="Genomic_DNA"/>
</dbReference>
<keyword evidence="2" id="KW-1185">Reference proteome</keyword>